<evidence type="ECO:0000313" key="1">
    <source>
        <dbReference type="EMBL" id="KFM95201.1"/>
    </source>
</evidence>
<evidence type="ECO:0000313" key="2">
    <source>
        <dbReference type="Proteomes" id="UP000029389"/>
    </source>
</evidence>
<proteinExistence type="predicted"/>
<dbReference type="RefSeq" id="WP_259300282.1">
    <property type="nucleotide sequence ID" value="NZ_JMQC01000011.1"/>
</dbReference>
<comment type="caution">
    <text evidence="1">The sequence shown here is derived from an EMBL/GenBank/DDBJ whole genome shotgun (WGS) entry which is preliminary data.</text>
</comment>
<dbReference type="AlphaFoldDB" id="A0A090YAK2"/>
<name>A0A090YAK2_9BACI</name>
<reference evidence="1 2" key="1">
    <citation type="submission" date="2014-04" db="EMBL/GenBank/DDBJ databases">
        <authorList>
            <person name="Bishop-Lilly K.A."/>
            <person name="Broomall S.M."/>
            <person name="Chain P.S."/>
            <person name="Chertkov O."/>
            <person name="Coyne S.R."/>
            <person name="Daligault H.E."/>
            <person name="Davenport K.W."/>
            <person name="Erkkila T."/>
            <person name="Frey K.G."/>
            <person name="Gibbons H.S."/>
            <person name="Gu W."/>
            <person name="Jaissle J."/>
            <person name="Johnson S.L."/>
            <person name="Koroleva G.I."/>
            <person name="Ladner J.T."/>
            <person name="Lo C.-C."/>
            <person name="Minogue T.D."/>
            <person name="Munk C."/>
            <person name="Palacios G.F."/>
            <person name="Redden C.L."/>
            <person name="Rosenzweig C.N."/>
            <person name="Scholz M.B."/>
            <person name="Teshima H."/>
            <person name="Xu Y."/>
        </authorList>
    </citation>
    <scope>NUCLEOTIDE SEQUENCE [LARGE SCALE GENOMIC DNA]</scope>
    <source>
        <strain evidence="1 2">BHP</strain>
    </source>
</reference>
<dbReference type="Proteomes" id="UP000029389">
    <property type="component" value="Unassembled WGS sequence"/>
</dbReference>
<gene>
    <name evidence="1" type="ORF">DJ93_5861</name>
</gene>
<accession>A0A090YAK2</accession>
<sequence>MNKQELAKEVVKLWLKEGKKINTEDILKVCLSKEYIEKIQ</sequence>
<protein>
    <submittedName>
        <fullName evidence="1">Uncharacterized protein</fullName>
    </submittedName>
</protein>
<dbReference type="PATRIC" id="fig|1405.8.peg.6051"/>
<organism evidence="1 2">
    <name type="scientific">Bacillus clarus</name>
    <dbReference type="NCBI Taxonomy" id="2338372"/>
    <lineage>
        <taxon>Bacteria</taxon>
        <taxon>Bacillati</taxon>
        <taxon>Bacillota</taxon>
        <taxon>Bacilli</taxon>
        <taxon>Bacillales</taxon>
        <taxon>Bacillaceae</taxon>
        <taxon>Bacillus</taxon>
        <taxon>Bacillus cereus group</taxon>
    </lineage>
</organism>
<dbReference type="EMBL" id="JMQC01000011">
    <property type="protein sequence ID" value="KFM95201.1"/>
    <property type="molecule type" value="Genomic_DNA"/>
</dbReference>